<dbReference type="AlphaFoldDB" id="U5VNE1"/>
<accession>U5VNE1</accession>
<dbReference type="HOGENOM" id="CLU_142819_4_1_11"/>
<name>U5VNE1_9ACTN</name>
<dbReference type="STRING" id="1246995.AFR_00995"/>
<evidence type="ECO:0000313" key="2">
    <source>
        <dbReference type="EMBL" id="AGZ38488.1"/>
    </source>
</evidence>
<evidence type="ECO:0008006" key="4">
    <source>
        <dbReference type="Google" id="ProtNLM"/>
    </source>
</evidence>
<feature type="region of interest" description="Disordered" evidence="1">
    <location>
        <begin position="40"/>
        <end position="95"/>
    </location>
</feature>
<evidence type="ECO:0000256" key="1">
    <source>
        <dbReference type="SAM" id="MobiDB-lite"/>
    </source>
</evidence>
<dbReference type="KEGG" id="afs:AFR_00995"/>
<dbReference type="Proteomes" id="UP000017746">
    <property type="component" value="Chromosome"/>
</dbReference>
<dbReference type="RefSeq" id="WP_023357431.1">
    <property type="nucleotide sequence ID" value="NC_022657.1"/>
</dbReference>
<evidence type="ECO:0000313" key="3">
    <source>
        <dbReference type="Proteomes" id="UP000017746"/>
    </source>
</evidence>
<proteinExistence type="predicted"/>
<dbReference type="PATRIC" id="fig|1246995.3.peg.199"/>
<organism evidence="2 3">
    <name type="scientific">Actinoplanes friuliensis DSM 7358</name>
    <dbReference type="NCBI Taxonomy" id="1246995"/>
    <lineage>
        <taxon>Bacteria</taxon>
        <taxon>Bacillati</taxon>
        <taxon>Actinomycetota</taxon>
        <taxon>Actinomycetes</taxon>
        <taxon>Micromonosporales</taxon>
        <taxon>Micromonosporaceae</taxon>
        <taxon>Actinoplanes</taxon>
    </lineage>
</organism>
<keyword evidence="3" id="KW-1185">Reference proteome</keyword>
<dbReference type="eggNOG" id="COG5373">
    <property type="taxonomic scope" value="Bacteria"/>
</dbReference>
<reference evidence="2 3" key="1">
    <citation type="journal article" date="2014" name="J. Biotechnol.">
        <title>Complete genome sequence of the actinobacterium Actinoplanes friuliensis HAG 010964, producer of the lipopeptide antibiotic friulimycin.</title>
        <authorList>
            <person name="Ruckert C."/>
            <person name="Szczepanowski R."/>
            <person name="Albersmeier A."/>
            <person name="Goesmann A."/>
            <person name="Fischer N."/>
            <person name="Steinkamper A."/>
            <person name="Puhler A."/>
            <person name="Biener R."/>
            <person name="Schwartz D."/>
            <person name="Kalinowski J."/>
        </authorList>
    </citation>
    <scope>NUCLEOTIDE SEQUENCE [LARGE SCALE GENOMIC DNA]</scope>
    <source>
        <strain evidence="2 3">DSM 7358</strain>
    </source>
</reference>
<dbReference type="OrthoDB" id="5125216at2"/>
<dbReference type="EMBL" id="CP006272">
    <property type="protein sequence ID" value="AGZ38488.1"/>
    <property type="molecule type" value="Genomic_DNA"/>
</dbReference>
<gene>
    <name evidence="2" type="ORF">AFR_00995</name>
</gene>
<protein>
    <recommendedName>
        <fullName evidence="4">YtxH domain-containing protein</fullName>
    </recommendedName>
</protein>
<feature type="compositionally biased region" description="Low complexity" evidence="1">
    <location>
        <begin position="65"/>
        <end position="75"/>
    </location>
</feature>
<sequence length="95" mass="9986">MKVFKFATGLAVGYVLGSRAGRERYEQIVAAARKAQDHPTVTQIQQKAKGLLGTAQTADTSDAGAPASVTASTSAPRPPRRQPTTTPNTLIEPLP</sequence>